<dbReference type="AlphaFoldDB" id="A0AAU7C9S1"/>
<dbReference type="InterPro" id="IPR036390">
    <property type="entry name" value="WH_DNA-bd_sf"/>
</dbReference>
<dbReference type="EMBL" id="CP155447">
    <property type="protein sequence ID" value="XBH01902.1"/>
    <property type="molecule type" value="Genomic_DNA"/>
</dbReference>
<evidence type="ECO:0000256" key="1">
    <source>
        <dbReference type="SAM" id="Coils"/>
    </source>
</evidence>
<accession>A0AAU7C9S1</accession>
<dbReference type="Pfam" id="PF13730">
    <property type="entry name" value="HTH_36"/>
    <property type="match status" value="1"/>
</dbReference>
<organism evidence="3">
    <name type="scientific">Singulisphaera sp. Ch08</name>
    <dbReference type="NCBI Taxonomy" id="3120278"/>
    <lineage>
        <taxon>Bacteria</taxon>
        <taxon>Pseudomonadati</taxon>
        <taxon>Planctomycetota</taxon>
        <taxon>Planctomycetia</taxon>
        <taxon>Isosphaerales</taxon>
        <taxon>Isosphaeraceae</taxon>
        <taxon>Singulisphaera</taxon>
    </lineage>
</organism>
<feature type="compositionally biased region" description="Low complexity" evidence="2">
    <location>
        <begin position="113"/>
        <end position="124"/>
    </location>
</feature>
<evidence type="ECO:0000256" key="2">
    <source>
        <dbReference type="SAM" id="MobiDB-lite"/>
    </source>
</evidence>
<dbReference type="InterPro" id="IPR036388">
    <property type="entry name" value="WH-like_DNA-bd_sf"/>
</dbReference>
<reference evidence="3" key="1">
    <citation type="submission" date="2024-05" db="EMBL/GenBank/DDBJ databases">
        <title>Planctomycetes of the genus Singulisphaera possess chitinolytic capabilities.</title>
        <authorList>
            <person name="Ivanova A."/>
        </authorList>
    </citation>
    <scope>NUCLEOTIDE SEQUENCE</scope>
    <source>
        <strain evidence="3">Ch08T</strain>
    </source>
</reference>
<dbReference type="SUPFAM" id="SSF46785">
    <property type="entry name" value="Winged helix' DNA-binding domain"/>
    <property type="match status" value="1"/>
</dbReference>
<feature type="region of interest" description="Disordered" evidence="2">
    <location>
        <begin position="145"/>
        <end position="168"/>
    </location>
</feature>
<dbReference type="Gene3D" id="1.10.10.10">
    <property type="entry name" value="Winged helix-like DNA-binding domain superfamily/Winged helix DNA-binding domain"/>
    <property type="match status" value="1"/>
</dbReference>
<feature type="region of interest" description="Disordered" evidence="2">
    <location>
        <begin position="90"/>
        <end position="125"/>
    </location>
</feature>
<sequence>MAPYFFRVEHDLLRSESFKALGGSAIKVYLTIGLYSDFGSDWAYPSIRTIAAQAGLSRQTVLAAIEELTRRGLLAASKSKGRSTAYKIMRQAPPERPPGKTTKRSEILPPTGPTLLEGTPKTGPFSLDLSLETGPDSFEALAQFLGPAGPEAGPKQEQGSREDTTSIPIPGTPFRLSAAGRLLVAVDLQELLTNQGIPRQLAGRLAAQKDPEDVAKVLLNAFYLQSQGKLQNGPGYIRAGLEDGYDLLPQVANKLETRRRELETRLRTVEIQREQQREEESRVAEEAAINLVIESLRPQEMRELIAQALASLPEPIVRRNPTLTNPFLRAKVYELACGEPLS</sequence>
<keyword evidence="1" id="KW-0175">Coiled coil</keyword>
<dbReference type="RefSeq" id="WP_406694647.1">
    <property type="nucleotide sequence ID" value="NZ_CP155447.1"/>
</dbReference>
<feature type="coiled-coil region" evidence="1">
    <location>
        <begin position="252"/>
        <end position="279"/>
    </location>
</feature>
<gene>
    <name evidence="3" type="ORF">V5E97_26675</name>
</gene>
<proteinExistence type="predicted"/>
<protein>
    <submittedName>
        <fullName evidence="3">Helix-turn-helix domain-containing protein</fullName>
    </submittedName>
</protein>
<name>A0AAU7C9S1_9BACT</name>
<evidence type="ECO:0000313" key="3">
    <source>
        <dbReference type="EMBL" id="XBH01902.1"/>
    </source>
</evidence>